<accession>A0A921F9Y4</accession>
<gene>
    <name evidence="1" type="ORF">K8V00_03190</name>
</gene>
<dbReference type="Pfam" id="PF05119">
    <property type="entry name" value="Terminase_4"/>
    <property type="match status" value="1"/>
</dbReference>
<evidence type="ECO:0000313" key="1">
    <source>
        <dbReference type="EMBL" id="HJE96603.1"/>
    </source>
</evidence>
<organism evidence="1 2">
    <name type="scientific">Ligilactobacillus acidipiscis</name>
    <dbReference type="NCBI Taxonomy" id="89059"/>
    <lineage>
        <taxon>Bacteria</taxon>
        <taxon>Bacillati</taxon>
        <taxon>Bacillota</taxon>
        <taxon>Bacilli</taxon>
        <taxon>Lactobacillales</taxon>
        <taxon>Lactobacillaceae</taxon>
        <taxon>Ligilactobacillus</taxon>
    </lineage>
</organism>
<dbReference type="EMBL" id="DYXG01000027">
    <property type="protein sequence ID" value="HJE96603.1"/>
    <property type="molecule type" value="Genomic_DNA"/>
</dbReference>
<dbReference type="AlphaFoldDB" id="A0A921F9Y4"/>
<protein>
    <submittedName>
        <fullName evidence="1">P27 family phage terminase small subunit</fullName>
    </submittedName>
</protein>
<proteinExistence type="predicted"/>
<dbReference type="Proteomes" id="UP000707535">
    <property type="component" value="Unassembled WGS sequence"/>
</dbReference>
<reference evidence="1" key="2">
    <citation type="submission" date="2021-09" db="EMBL/GenBank/DDBJ databases">
        <authorList>
            <person name="Gilroy R."/>
        </authorList>
    </citation>
    <scope>NUCLEOTIDE SEQUENCE</scope>
    <source>
        <strain evidence="1">CHK174-6876</strain>
    </source>
</reference>
<sequence>MAVSVVSIKRELMSKIDRTSKVQTEKVERYCSLVTMYRRLQKKVGSDVLITVVNGSQEFTKANPGLAEMTKINTQLINLSKDLGLSAPPPGASVIVNTKTYEASDLI</sequence>
<reference evidence="1" key="1">
    <citation type="journal article" date="2021" name="PeerJ">
        <title>Extensive microbial diversity within the chicken gut microbiome revealed by metagenomics and culture.</title>
        <authorList>
            <person name="Gilroy R."/>
            <person name="Ravi A."/>
            <person name="Getino M."/>
            <person name="Pursley I."/>
            <person name="Horton D.L."/>
            <person name="Alikhan N.F."/>
            <person name="Baker D."/>
            <person name="Gharbi K."/>
            <person name="Hall N."/>
            <person name="Watson M."/>
            <person name="Adriaenssens E.M."/>
            <person name="Foster-Nyarko E."/>
            <person name="Jarju S."/>
            <person name="Secka A."/>
            <person name="Antonio M."/>
            <person name="Oren A."/>
            <person name="Chaudhuri R.R."/>
            <person name="La Ragione R."/>
            <person name="Hildebrand F."/>
            <person name="Pallen M.J."/>
        </authorList>
    </citation>
    <scope>NUCLEOTIDE SEQUENCE</scope>
    <source>
        <strain evidence="1">CHK174-6876</strain>
    </source>
</reference>
<comment type="caution">
    <text evidence="1">The sequence shown here is derived from an EMBL/GenBank/DDBJ whole genome shotgun (WGS) entry which is preliminary data.</text>
</comment>
<name>A0A921F9Y4_9LACO</name>
<evidence type="ECO:0000313" key="2">
    <source>
        <dbReference type="Proteomes" id="UP000707535"/>
    </source>
</evidence>
<dbReference type="InterPro" id="IPR006448">
    <property type="entry name" value="Phage_term_ssu_P27"/>
</dbReference>